<dbReference type="GO" id="GO:0042760">
    <property type="term" value="P:very long-chain fatty acid catabolic process"/>
    <property type="evidence" value="ECO:0007669"/>
    <property type="project" value="TreeGrafter"/>
</dbReference>
<dbReference type="PANTHER" id="PTHR11384">
    <property type="entry name" value="ATP-BINDING CASSETTE, SUB-FAMILY D MEMBER"/>
    <property type="match status" value="1"/>
</dbReference>
<evidence type="ECO:0000259" key="10">
    <source>
        <dbReference type="PROSITE" id="PS50929"/>
    </source>
</evidence>
<dbReference type="GO" id="GO:0140359">
    <property type="term" value="F:ABC-type transporter activity"/>
    <property type="evidence" value="ECO:0007669"/>
    <property type="project" value="InterPro"/>
</dbReference>
<evidence type="ECO:0000256" key="5">
    <source>
        <dbReference type="ARBA" id="ARBA00022741"/>
    </source>
</evidence>
<evidence type="ECO:0000256" key="6">
    <source>
        <dbReference type="ARBA" id="ARBA00022840"/>
    </source>
</evidence>
<dbReference type="InterPro" id="IPR003593">
    <property type="entry name" value="AAA+_ATPase"/>
</dbReference>
<evidence type="ECO:0000256" key="8">
    <source>
        <dbReference type="ARBA" id="ARBA00023136"/>
    </source>
</evidence>
<keyword evidence="6" id="KW-0067">ATP-binding</keyword>
<keyword evidence="8" id="KW-0472">Membrane</keyword>
<evidence type="ECO:0000259" key="9">
    <source>
        <dbReference type="PROSITE" id="PS50893"/>
    </source>
</evidence>
<dbReference type="InterPro" id="IPR011527">
    <property type="entry name" value="ABC1_TM_dom"/>
</dbReference>
<feature type="domain" description="ABC transporter" evidence="9">
    <location>
        <begin position="466"/>
        <end position="693"/>
    </location>
</feature>
<dbReference type="GO" id="GO:0005324">
    <property type="term" value="F:long-chain fatty acid transmembrane transporter activity"/>
    <property type="evidence" value="ECO:0007669"/>
    <property type="project" value="TreeGrafter"/>
</dbReference>
<dbReference type="GO" id="GO:0015910">
    <property type="term" value="P:long-chain fatty acid import into peroxisome"/>
    <property type="evidence" value="ECO:0007669"/>
    <property type="project" value="TreeGrafter"/>
</dbReference>
<keyword evidence="12" id="KW-1185">Reference proteome</keyword>
<dbReference type="Gene3D" id="3.40.50.300">
    <property type="entry name" value="P-loop containing nucleotide triphosphate hydrolases"/>
    <property type="match status" value="1"/>
</dbReference>
<comment type="similarity">
    <text evidence="2">Belongs to the ABC transporter superfamily. ABCD family. Peroxisomal fatty acyl CoA transporter (TC 3.A.1.203) subfamily.</text>
</comment>
<evidence type="ECO:0000256" key="1">
    <source>
        <dbReference type="ARBA" id="ARBA00004585"/>
    </source>
</evidence>
<dbReference type="GO" id="GO:0007031">
    <property type="term" value="P:peroxisome organization"/>
    <property type="evidence" value="ECO:0007669"/>
    <property type="project" value="TreeGrafter"/>
</dbReference>
<dbReference type="CDD" id="cd03223">
    <property type="entry name" value="ABCD_peroxisomal_ALDP"/>
    <property type="match status" value="1"/>
</dbReference>
<dbReference type="SUPFAM" id="SSF90123">
    <property type="entry name" value="ABC transporter transmembrane region"/>
    <property type="match status" value="1"/>
</dbReference>
<dbReference type="Proteomes" id="UP000700596">
    <property type="component" value="Unassembled WGS sequence"/>
</dbReference>
<name>A0A9P9DB22_9PLEO</name>
<dbReference type="Gene3D" id="1.20.1560.10">
    <property type="entry name" value="ABC transporter type 1, transmembrane domain"/>
    <property type="match status" value="1"/>
</dbReference>
<feature type="domain" description="ABC transmembrane type-1" evidence="10">
    <location>
        <begin position="123"/>
        <end position="340"/>
    </location>
</feature>
<keyword evidence="7" id="KW-1133">Transmembrane helix</keyword>
<accession>A0A9P9DB22</accession>
<proteinExistence type="inferred from homology"/>
<evidence type="ECO:0000256" key="3">
    <source>
        <dbReference type="ARBA" id="ARBA00022448"/>
    </source>
</evidence>
<reference evidence="11" key="1">
    <citation type="journal article" date="2021" name="Nat. Commun.">
        <title>Genetic determinants of endophytism in the Arabidopsis root mycobiome.</title>
        <authorList>
            <person name="Mesny F."/>
            <person name="Miyauchi S."/>
            <person name="Thiergart T."/>
            <person name="Pickel B."/>
            <person name="Atanasova L."/>
            <person name="Karlsson M."/>
            <person name="Huettel B."/>
            <person name="Barry K.W."/>
            <person name="Haridas S."/>
            <person name="Chen C."/>
            <person name="Bauer D."/>
            <person name="Andreopoulos W."/>
            <person name="Pangilinan J."/>
            <person name="LaButti K."/>
            <person name="Riley R."/>
            <person name="Lipzen A."/>
            <person name="Clum A."/>
            <person name="Drula E."/>
            <person name="Henrissat B."/>
            <person name="Kohler A."/>
            <person name="Grigoriev I.V."/>
            <person name="Martin F.M."/>
            <person name="Hacquard S."/>
        </authorList>
    </citation>
    <scope>NUCLEOTIDE SEQUENCE</scope>
    <source>
        <strain evidence="11">MPI-CAGE-CH-0243</strain>
    </source>
</reference>
<dbReference type="SMART" id="SM00382">
    <property type="entry name" value="AAA"/>
    <property type="match status" value="1"/>
</dbReference>
<dbReference type="OrthoDB" id="422637at2759"/>
<dbReference type="FunFam" id="3.40.50.300:FF:000636">
    <property type="entry name" value="ATP-binding cassette sub-family D member 3"/>
    <property type="match status" value="1"/>
</dbReference>
<keyword evidence="3" id="KW-0813">Transport</keyword>
<dbReference type="GO" id="GO:0005778">
    <property type="term" value="C:peroxisomal membrane"/>
    <property type="evidence" value="ECO:0007669"/>
    <property type="project" value="UniProtKB-SubCell"/>
</dbReference>
<comment type="subcellular location">
    <subcellularLocation>
        <location evidence="1">Peroxisome membrane</location>
        <topology evidence="1">Multi-pass membrane protein</topology>
    </subcellularLocation>
</comment>
<keyword evidence="4 11" id="KW-0812">Transmembrane</keyword>
<sequence>MAVLSKLPSTNRLSGQSIKAIVNDLTARYLENRTRISRAVYLTLFVALINRIRNAIAEQKAASQRAAALRSQRTSTGPGEGEATGRKKVELNREFFKNLLRLLKIVIPGWRSKEFRLLISHSVFLVLRTMISLYVAELDGRLVSSLVRGKGKDFLTGLVWWMTVAIPATFTNSMLSYHQCKLSLQYRTRLTNYIHSKYLSHMTFYTLSALDDRIKNADQLITVDVAKFSNSLAELYSNIAKPVLDMIIYNYSLSRSVGGEGLFFMSLLVQLSANVMRALTPPFGKYVADEARLEGEFRFQHSRLIDYSEEVALYHGHEAEKDTLDKGYFTLIKHVNRILRRRFYHGVMEDFVIKYFWGALGLMLCSVPVFFKVPGVGTGSMGDRTESFVTNRRMLLMSSDAFGRVMFSYKEISELAGYTSRVSTLLDVIDDIQAGHFEKKLVSSANTEENAAVLRGRGAVSEGEDIEFVDVPIVSPNGDVLVRKLSFTVKPGDHLLIVGPNGCGKSSLFRILGGLWPVYGGTVRKPPFEDIFYIPQRPYLSRGSLRQQIIYPDSLREMRDKGITDTDLFNILSIVEIEGIVDRPGGWDAEQEWTDVLSGGLQQRVAMARLFYHAPKYAILDECTSSVTLEIERVMYDEAKRLGITLMTVSHRRSLWKYHEKILQFDGQGNYVFTKLDAERRLELEDEREEIELQLRAVPEIEERIAELTSS</sequence>
<dbReference type="PROSITE" id="PS50893">
    <property type="entry name" value="ABC_TRANSPORTER_2"/>
    <property type="match status" value="1"/>
</dbReference>
<dbReference type="InterPro" id="IPR036640">
    <property type="entry name" value="ABC1_TM_sf"/>
</dbReference>
<dbReference type="SUPFAM" id="SSF52540">
    <property type="entry name" value="P-loop containing nucleoside triphosphate hydrolases"/>
    <property type="match status" value="1"/>
</dbReference>
<dbReference type="GO" id="GO:0005524">
    <property type="term" value="F:ATP binding"/>
    <property type="evidence" value="ECO:0007669"/>
    <property type="project" value="UniProtKB-KW"/>
</dbReference>
<evidence type="ECO:0000313" key="11">
    <source>
        <dbReference type="EMBL" id="KAH7117105.1"/>
    </source>
</evidence>
<dbReference type="Pfam" id="PF00005">
    <property type="entry name" value="ABC_tran"/>
    <property type="match status" value="1"/>
</dbReference>
<protein>
    <submittedName>
        <fullName evidence="11">ABC transporter transmembrane region 2-domain-containing protein</fullName>
    </submittedName>
</protein>
<keyword evidence="5" id="KW-0547">Nucleotide-binding</keyword>
<dbReference type="AlphaFoldDB" id="A0A9P9DB22"/>
<dbReference type="EMBL" id="JAGMWT010000014">
    <property type="protein sequence ID" value="KAH7117105.1"/>
    <property type="molecule type" value="Genomic_DNA"/>
</dbReference>
<dbReference type="Pfam" id="PF06472">
    <property type="entry name" value="ABC_membrane_2"/>
    <property type="match status" value="1"/>
</dbReference>
<evidence type="ECO:0000256" key="2">
    <source>
        <dbReference type="ARBA" id="ARBA00008575"/>
    </source>
</evidence>
<evidence type="ECO:0000313" key="12">
    <source>
        <dbReference type="Proteomes" id="UP000700596"/>
    </source>
</evidence>
<dbReference type="InterPro" id="IPR050835">
    <property type="entry name" value="ABC_transporter_sub-D"/>
</dbReference>
<comment type="caution">
    <text evidence="11">The sequence shown here is derived from an EMBL/GenBank/DDBJ whole genome shotgun (WGS) entry which is preliminary data.</text>
</comment>
<dbReference type="InterPro" id="IPR027417">
    <property type="entry name" value="P-loop_NTPase"/>
</dbReference>
<dbReference type="GO" id="GO:0006635">
    <property type="term" value="P:fatty acid beta-oxidation"/>
    <property type="evidence" value="ECO:0007669"/>
    <property type="project" value="TreeGrafter"/>
</dbReference>
<dbReference type="InterPro" id="IPR003439">
    <property type="entry name" value="ABC_transporter-like_ATP-bd"/>
</dbReference>
<dbReference type="PROSITE" id="PS50929">
    <property type="entry name" value="ABC_TM1F"/>
    <property type="match status" value="1"/>
</dbReference>
<evidence type="ECO:0000256" key="7">
    <source>
        <dbReference type="ARBA" id="ARBA00022989"/>
    </source>
</evidence>
<gene>
    <name evidence="11" type="ORF">B0J11DRAFT_571537</name>
</gene>
<evidence type="ECO:0000256" key="4">
    <source>
        <dbReference type="ARBA" id="ARBA00022692"/>
    </source>
</evidence>
<organism evidence="11 12">
    <name type="scientific">Dendryphion nanum</name>
    <dbReference type="NCBI Taxonomy" id="256645"/>
    <lineage>
        <taxon>Eukaryota</taxon>
        <taxon>Fungi</taxon>
        <taxon>Dikarya</taxon>
        <taxon>Ascomycota</taxon>
        <taxon>Pezizomycotina</taxon>
        <taxon>Dothideomycetes</taxon>
        <taxon>Pleosporomycetidae</taxon>
        <taxon>Pleosporales</taxon>
        <taxon>Torulaceae</taxon>
        <taxon>Dendryphion</taxon>
    </lineage>
</organism>
<dbReference type="PANTHER" id="PTHR11384:SF69">
    <property type="entry name" value="PEROXISOMAL LONG-CHAIN FATTY ACID IMPORT PROTEIN 1"/>
    <property type="match status" value="1"/>
</dbReference>
<dbReference type="GO" id="GO:0016887">
    <property type="term" value="F:ATP hydrolysis activity"/>
    <property type="evidence" value="ECO:0007669"/>
    <property type="project" value="InterPro"/>
</dbReference>